<dbReference type="InterPro" id="IPR018303">
    <property type="entry name" value="ATPase_P-typ_P_site"/>
</dbReference>
<dbReference type="SUPFAM" id="SSF81665">
    <property type="entry name" value="Calcium ATPase, transmembrane domain M"/>
    <property type="match status" value="1"/>
</dbReference>
<evidence type="ECO:0000256" key="11">
    <source>
        <dbReference type="ARBA" id="ARBA00022842"/>
    </source>
</evidence>
<dbReference type="Pfam" id="PF13246">
    <property type="entry name" value="Cation_ATPase"/>
    <property type="match status" value="1"/>
</dbReference>
<feature type="transmembrane region" description="Helical" evidence="15">
    <location>
        <begin position="678"/>
        <end position="700"/>
    </location>
</feature>
<keyword evidence="10" id="KW-0067">ATP-binding</keyword>
<dbReference type="InterPro" id="IPR006068">
    <property type="entry name" value="ATPase_P-typ_cation-transptr_C"/>
</dbReference>
<evidence type="ECO:0000256" key="9">
    <source>
        <dbReference type="ARBA" id="ARBA00022837"/>
    </source>
</evidence>
<keyword evidence="6 15" id="KW-0812">Transmembrane</keyword>
<dbReference type="PROSITE" id="PS00154">
    <property type="entry name" value="ATPASE_E1_E2"/>
    <property type="match status" value="1"/>
</dbReference>
<dbReference type="InterPro" id="IPR036412">
    <property type="entry name" value="HAD-like_sf"/>
</dbReference>
<dbReference type="InterPro" id="IPR001757">
    <property type="entry name" value="P_typ_ATPase"/>
</dbReference>
<evidence type="ECO:0000256" key="14">
    <source>
        <dbReference type="ARBA" id="ARBA00023136"/>
    </source>
</evidence>
<dbReference type="GO" id="GO:0140352">
    <property type="term" value="P:export from cell"/>
    <property type="evidence" value="ECO:0007669"/>
    <property type="project" value="UniProtKB-ARBA"/>
</dbReference>
<evidence type="ECO:0000256" key="13">
    <source>
        <dbReference type="ARBA" id="ARBA00022989"/>
    </source>
</evidence>
<dbReference type="InterPro" id="IPR004014">
    <property type="entry name" value="ATPase_P-typ_cation-transptr_N"/>
</dbReference>
<dbReference type="Pfam" id="PF00689">
    <property type="entry name" value="Cation_ATPase_C"/>
    <property type="match status" value="1"/>
</dbReference>
<feature type="transmembrane region" description="Helical" evidence="15">
    <location>
        <begin position="782"/>
        <end position="806"/>
    </location>
</feature>
<proteinExistence type="inferred from homology"/>
<dbReference type="SUPFAM" id="SSF81660">
    <property type="entry name" value="Metal cation-transporting ATPase, ATP-binding domain N"/>
    <property type="match status" value="1"/>
</dbReference>
<gene>
    <name evidence="17" type="ORF">FGF68_06865</name>
</gene>
<comment type="similarity">
    <text evidence="2">Belongs to the cation transport ATPase (P-type) (TC 3.A.3) family. Type IIA subfamily.</text>
</comment>
<evidence type="ECO:0000256" key="12">
    <source>
        <dbReference type="ARBA" id="ARBA00022967"/>
    </source>
</evidence>
<dbReference type="PANTHER" id="PTHR42861">
    <property type="entry name" value="CALCIUM-TRANSPORTING ATPASE"/>
    <property type="match status" value="1"/>
</dbReference>
<dbReference type="NCBIfam" id="TIGR01116">
    <property type="entry name" value="ATPase-IIA1_Ca"/>
    <property type="match status" value="1"/>
</dbReference>
<evidence type="ECO:0000256" key="10">
    <source>
        <dbReference type="ARBA" id="ARBA00022840"/>
    </source>
</evidence>
<dbReference type="InterPro" id="IPR059000">
    <property type="entry name" value="ATPase_P-type_domA"/>
</dbReference>
<dbReference type="GO" id="GO:0016887">
    <property type="term" value="F:ATP hydrolysis activity"/>
    <property type="evidence" value="ECO:0007669"/>
    <property type="project" value="InterPro"/>
</dbReference>
<dbReference type="Gene3D" id="3.40.1110.10">
    <property type="entry name" value="Calcium-transporting ATPase, cytoplasmic domain N"/>
    <property type="match status" value="2"/>
</dbReference>
<protein>
    <recommendedName>
        <fullName evidence="3">P-type Ca(2+) transporter</fullName>
        <ecNumber evidence="3">7.2.2.10</ecNumber>
    </recommendedName>
</protein>
<feature type="transmembrane region" description="Helical" evidence="15">
    <location>
        <begin position="241"/>
        <end position="259"/>
    </location>
</feature>
<keyword evidence="13 15" id="KW-1133">Transmembrane helix</keyword>
<dbReference type="GO" id="GO:0005524">
    <property type="term" value="F:ATP binding"/>
    <property type="evidence" value="ECO:0007669"/>
    <property type="project" value="UniProtKB-KW"/>
</dbReference>
<feature type="transmembrane region" description="Helical" evidence="15">
    <location>
        <begin position="271"/>
        <end position="291"/>
    </location>
</feature>
<dbReference type="FunFam" id="2.70.150.10:FF:000016">
    <property type="entry name" value="Calcium-transporting P-type ATPase putative"/>
    <property type="match status" value="1"/>
</dbReference>
<evidence type="ECO:0000313" key="17">
    <source>
        <dbReference type="EMBL" id="TNJ36534.1"/>
    </source>
</evidence>
<dbReference type="EMBL" id="VDCI01000005">
    <property type="protein sequence ID" value="TNJ36534.1"/>
    <property type="molecule type" value="Genomic_DNA"/>
</dbReference>
<feature type="transmembrane region" description="Helical" evidence="15">
    <location>
        <begin position="725"/>
        <end position="747"/>
    </location>
</feature>
<organism evidence="17 18">
    <name type="scientific">Prosthecochloris vibrioformis</name>
    <name type="common">Chlorobium vibrioforme</name>
    <dbReference type="NCBI Taxonomy" id="1098"/>
    <lineage>
        <taxon>Bacteria</taxon>
        <taxon>Pseudomonadati</taxon>
        <taxon>Chlorobiota</taxon>
        <taxon>Chlorobiia</taxon>
        <taxon>Chlorobiales</taxon>
        <taxon>Chlorobiaceae</taxon>
        <taxon>Prosthecochloris</taxon>
    </lineage>
</organism>
<accession>A0A5C4RZI5</accession>
<dbReference type="SFLD" id="SFLDF00027">
    <property type="entry name" value="p-type_atpase"/>
    <property type="match status" value="1"/>
</dbReference>
<comment type="caution">
    <text evidence="17">The sequence shown here is derived from an EMBL/GenBank/DDBJ whole genome shotgun (WGS) entry which is preliminary data.</text>
</comment>
<sequence length="859" mass="92824">MHTAASAIMDELGTSADGLRSAEARARLERYGPNQLQEAEGFSAWKILLQQFRSVLVWLLLFAVAVSLVLGDLLESSIITVILVLNSLIGFFQEYRAEKALGALRKLSSLQARVVRDGRPGKVAAQQLVPGDVIILEPGDRIPADARVFEAMNFETEEAMLTGESLPVAKTVDPVSADAPLAERYCMVYSGTLVARGRASAVVTATGMQTELGRIAGLLGKDTDEYRSPLQAKLNRFSRNMAFAVGGAALVMFIVSLLAGGDLLQTFRTSISLAVAAIPEGLPAIVALTLARGVQRMVKNNAIVRHLPSIETLGSSSVICSDKTGTMTMNRMSVREDFLPAGYAEETRALLYAIGALCNDARRQPDREVIGDPTEAALLKSAIAYGHDLAALRERYPRVDEIGFDSSRKMMSTLHRAPGGSLVMYVKGAPDVLVARCTRVMTKEGPVPLDEERRDELLQQNEVFAEHALRVLGFAWKPVTEGEGLREEDLVFVGLQAMNDPPRPEVVDAVARCREAGITVVMITGDQKPTAQAIGKELGIGGQAMSGKELDAVEDLAPILEEVSIFARVSPEQKIRIVEAFQQEGHVVAMTGDGVNDAPALRQADIGVAMGKGGTDVAREASTMVLTDDNFASIVKAIEEGRVIFQNLRKFVFFLLSSNISEVLIILIGILVGLPLPLVAIQILWVNLITDGLPALALGLDPRSPDTMKRPPIEKSAAIVNRHMLFRLIVASGVITMGSLGLYIYELTSSGDYLYASTMAFTSLVVFEMFNAFLARSETRNIFTLGITTNPWMLGAIAVSLCLHVLVLYSPFQEAFHVKPLSLQDWAVVVAVSSLLPMADMLFKQFVKPTHYAAAGGSG</sequence>
<evidence type="ECO:0000259" key="16">
    <source>
        <dbReference type="SMART" id="SM00831"/>
    </source>
</evidence>
<dbReference type="NCBIfam" id="TIGR01494">
    <property type="entry name" value="ATPase_P-type"/>
    <property type="match status" value="2"/>
</dbReference>
<evidence type="ECO:0000256" key="6">
    <source>
        <dbReference type="ARBA" id="ARBA00022692"/>
    </source>
</evidence>
<keyword evidence="5" id="KW-0109">Calcium transport</keyword>
<dbReference type="Gene3D" id="2.70.150.10">
    <property type="entry name" value="Calcium-transporting ATPase, cytoplasmic transduction domain A"/>
    <property type="match status" value="1"/>
</dbReference>
<feature type="transmembrane region" description="Helical" evidence="15">
    <location>
        <begin position="77"/>
        <end position="95"/>
    </location>
</feature>
<dbReference type="SFLD" id="SFLDG00002">
    <property type="entry name" value="C1.7:_P-type_atpase_like"/>
    <property type="match status" value="1"/>
</dbReference>
<keyword evidence="11" id="KW-0460">Magnesium</keyword>
<evidence type="ECO:0000256" key="5">
    <source>
        <dbReference type="ARBA" id="ARBA00022568"/>
    </source>
</evidence>
<keyword evidence="18" id="KW-1185">Reference proteome</keyword>
<dbReference type="Gene3D" id="3.40.50.1000">
    <property type="entry name" value="HAD superfamily/HAD-like"/>
    <property type="match status" value="2"/>
</dbReference>
<dbReference type="PRINTS" id="PR00119">
    <property type="entry name" value="CATATPASE"/>
</dbReference>
<dbReference type="InterPro" id="IPR023298">
    <property type="entry name" value="ATPase_P-typ_TM_dom_sf"/>
</dbReference>
<dbReference type="FunFam" id="3.40.50.1000:FF:000028">
    <property type="entry name" value="Calcium-transporting P-type ATPase, putative"/>
    <property type="match status" value="1"/>
</dbReference>
<dbReference type="AlphaFoldDB" id="A0A5C4RZI5"/>
<dbReference type="SFLD" id="SFLDS00003">
    <property type="entry name" value="Haloacid_Dehalogenase"/>
    <property type="match status" value="1"/>
</dbReference>
<feature type="transmembrane region" description="Helical" evidence="15">
    <location>
        <begin position="753"/>
        <end position="775"/>
    </location>
</feature>
<feature type="transmembrane region" description="Helical" evidence="15">
    <location>
        <begin position="55"/>
        <end position="71"/>
    </location>
</feature>
<keyword evidence="14 15" id="KW-0472">Membrane</keyword>
<dbReference type="NCBIfam" id="TIGR01517">
    <property type="entry name" value="ATPase-IIB_Ca"/>
    <property type="match status" value="1"/>
</dbReference>
<dbReference type="SUPFAM" id="SSF81653">
    <property type="entry name" value="Calcium ATPase, transduction domain A"/>
    <property type="match status" value="1"/>
</dbReference>
<dbReference type="Pfam" id="PF00690">
    <property type="entry name" value="Cation_ATPase_N"/>
    <property type="match status" value="1"/>
</dbReference>
<dbReference type="InterPro" id="IPR044492">
    <property type="entry name" value="P_typ_ATPase_HD_dom"/>
</dbReference>
<feature type="domain" description="Cation-transporting P-type ATPase N-terminal" evidence="16">
    <location>
        <begin position="4"/>
        <end position="72"/>
    </location>
</feature>
<evidence type="ECO:0000256" key="15">
    <source>
        <dbReference type="SAM" id="Phobius"/>
    </source>
</evidence>
<evidence type="ECO:0000256" key="4">
    <source>
        <dbReference type="ARBA" id="ARBA00022475"/>
    </source>
</evidence>
<keyword evidence="12" id="KW-1278">Translocase</keyword>
<keyword evidence="9" id="KW-0106">Calcium</keyword>
<dbReference type="GO" id="GO:0005388">
    <property type="term" value="F:P-type calcium transporter activity"/>
    <property type="evidence" value="ECO:0007669"/>
    <property type="project" value="UniProtKB-EC"/>
</dbReference>
<name>A0A5C4RZI5_PROVB</name>
<keyword evidence="17" id="KW-0378">Hydrolase</keyword>
<comment type="subcellular location">
    <subcellularLocation>
        <location evidence="1">Cell membrane</location>
        <topology evidence="1">Multi-pass membrane protein</topology>
    </subcellularLocation>
</comment>
<dbReference type="GO" id="GO:0005886">
    <property type="term" value="C:plasma membrane"/>
    <property type="evidence" value="ECO:0007669"/>
    <property type="project" value="UniProtKB-SubCell"/>
</dbReference>
<keyword evidence="8" id="KW-0547">Nucleotide-binding</keyword>
<dbReference type="InterPro" id="IPR005782">
    <property type="entry name" value="P-type_ATPase_IIA"/>
</dbReference>
<evidence type="ECO:0000256" key="7">
    <source>
        <dbReference type="ARBA" id="ARBA00022723"/>
    </source>
</evidence>
<dbReference type="SMART" id="SM00831">
    <property type="entry name" value="Cation_ATPase_N"/>
    <property type="match status" value="1"/>
</dbReference>
<dbReference type="Pfam" id="PF00122">
    <property type="entry name" value="E1-E2_ATPase"/>
    <property type="match status" value="1"/>
</dbReference>
<dbReference type="InterPro" id="IPR008250">
    <property type="entry name" value="ATPase_P-typ_transduc_dom_A_sf"/>
</dbReference>
<dbReference type="GO" id="GO:0046872">
    <property type="term" value="F:metal ion binding"/>
    <property type="evidence" value="ECO:0007669"/>
    <property type="project" value="UniProtKB-KW"/>
</dbReference>
<dbReference type="InterPro" id="IPR023214">
    <property type="entry name" value="HAD_sf"/>
</dbReference>
<dbReference type="InterPro" id="IPR023299">
    <property type="entry name" value="ATPase_P-typ_cyto_dom_N"/>
</dbReference>
<evidence type="ECO:0000256" key="2">
    <source>
        <dbReference type="ARBA" id="ARBA00005675"/>
    </source>
</evidence>
<keyword evidence="4" id="KW-1003">Cell membrane</keyword>
<evidence type="ECO:0000256" key="8">
    <source>
        <dbReference type="ARBA" id="ARBA00022741"/>
    </source>
</evidence>
<keyword evidence="5" id="KW-0813">Transport</keyword>
<feature type="transmembrane region" description="Helical" evidence="15">
    <location>
        <begin position="651"/>
        <end position="672"/>
    </location>
</feature>
<evidence type="ECO:0000256" key="3">
    <source>
        <dbReference type="ARBA" id="ARBA00012790"/>
    </source>
</evidence>
<dbReference type="Gene3D" id="1.20.1110.10">
    <property type="entry name" value="Calcium-transporting ATPase, transmembrane domain"/>
    <property type="match status" value="2"/>
</dbReference>
<evidence type="ECO:0000256" key="1">
    <source>
        <dbReference type="ARBA" id="ARBA00004651"/>
    </source>
</evidence>
<dbReference type="Proteomes" id="UP000309544">
    <property type="component" value="Unassembled WGS sequence"/>
</dbReference>
<dbReference type="InterPro" id="IPR006408">
    <property type="entry name" value="P-type_ATPase_IIB"/>
</dbReference>
<dbReference type="PRINTS" id="PR00120">
    <property type="entry name" value="HATPASE"/>
</dbReference>
<dbReference type="EC" id="7.2.2.10" evidence="3"/>
<evidence type="ECO:0000313" key="18">
    <source>
        <dbReference type="Proteomes" id="UP000309544"/>
    </source>
</evidence>
<dbReference type="SUPFAM" id="SSF56784">
    <property type="entry name" value="HAD-like"/>
    <property type="match status" value="1"/>
</dbReference>
<reference evidence="17 18" key="1">
    <citation type="submission" date="2019-05" db="EMBL/GenBank/DDBJ databases">
        <title>Draft Whole-Genome sequence of the green sulfur bacterium Prosthecochloris vibrioformis DSM 260.</title>
        <authorList>
            <person name="Meyer T.E."/>
            <person name="Kyndt J.A."/>
        </authorList>
    </citation>
    <scope>NUCLEOTIDE SEQUENCE [LARGE SCALE GENOMIC DNA]</scope>
    <source>
        <strain evidence="17 18">DSM 260</strain>
    </source>
</reference>
<keyword evidence="5" id="KW-0406">Ion transport</keyword>
<keyword evidence="7" id="KW-0479">Metal-binding</keyword>